<proteinExistence type="predicted"/>
<dbReference type="HOGENOM" id="CLU_626669_0_0_9"/>
<evidence type="ECO:0000313" key="1">
    <source>
        <dbReference type="EMBL" id="EEC57114.1"/>
    </source>
</evidence>
<sequence>MKDLNYVTGELAKGRNLQVNLPAYANSMMSLYNGLAYIKLSMNYYTFFEMANDSEFGKAEMSELKGLLDRFNDVAESQIAAAEYSDDIYKHNIDELEGIRASVVRIMEVVTAYVDRLRIYEYVLNRIEYRFKDEEFDDAYYNNGLTNDLMHYILSDKDSVAVNNRISEVVEQLPMRLSKNKFYEYLRDSFSLYKDAQIGTVDDFAYTLGTTGMLAEPEGFEDMFPEVSELYNDIRSADYKNISKEQFDSLHAKLTIAAQKMSDTADMYVMFTQLVNDMYTLVLSGRYVLGDVEETIRARGVIEVVLDDFKNKKDNAKLGIDEHLDDLTDSFISFEGKQERIGETVSANDYAVAYALEHYRSELAADNLTDEYENLAKIIRLQSGSDFMALTEDEAKLENAGKDYVEKVCGRLIDSFAASFETMDRTVRRAVMSAVLSQVPVFFNNIDEIQGYINTSLSLCSDISERQACVEVLKLIMQG</sequence>
<organism evidence="1 2">
    <name type="scientific">[Bacteroides] pectinophilus ATCC 43243</name>
    <dbReference type="NCBI Taxonomy" id="483218"/>
    <lineage>
        <taxon>Bacteria</taxon>
        <taxon>Bacillati</taxon>
        <taxon>Bacillota</taxon>
        <taxon>Clostridia</taxon>
        <taxon>Eubacteriales</taxon>
    </lineage>
</organism>
<dbReference type="STRING" id="483218.BACPEC_01602"/>
<protein>
    <submittedName>
        <fullName evidence="1">Uncharacterized protein</fullName>
    </submittedName>
</protein>
<dbReference type="AlphaFoldDB" id="B7ATY0"/>
<accession>B7ATY0</accession>
<name>B7ATY0_9FIRM</name>
<gene>
    <name evidence="1" type="ORF">BACPEC_01602</name>
</gene>
<keyword evidence="2" id="KW-1185">Reference proteome</keyword>
<comment type="caution">
    <text evidence="1">The sequence shown here is derived from an EMBL/GenBank/DDBJ whole genome shotgun (WGS) entry which is preliminary data.</text>
</comment>
<reference evidence="1 2" key="2">
    <citation type="submission" date="2008-11" db="EMBL/GenBank/DDBJ databases">
        <authorList>
            <person name="Fulton L."/>
            <person name="Clifton S."/>
            <person name="Fulton B."/>
            <person name="Xu J."/>
            <person name="Minx P."/>
            <person name="Pepin K.H."/>
            <person name="Johnson M."/>
            <person name="Bhonagiri V."/>
            <person name="Nash W.E."/>
            <person name="Mardis E.R."/>
            <person name="Wilson R.K."/>
        </authorList>
    </citation>
    <scope>NUCLEOTIDE SEQUENCE [LARGE SCALE GENOMIC DNA]</scope>
    <source>
        <strain evidence="1 2">ATCC 43243</strain>
    </source>
</reference>
<dbReference type="EMBL" id="ABVQ01000036">
    <property type="protein sequence ID" value="EEC57114.1"/>
    <property type="molecule type" value="Genomic_DNA"/>
</dbReference>
<evidence type="ECO:0000313" key="2">
    <source>
        <dbReference type="Proteomes" id="UP000003136"/>
    </source>
</evidence>
<reference evidence="1 2" key="1">
    <citation type="submission" date="2008-11" db="EMBL/GenBank/DDBJ databases">
        <title>Draft genome sequence of Bacteroides pectinophilus (ATCC 43243).</title>
        <authorList>
            <person name="Sudarsanam P."/>
            <person name="Ley R."/>
            <person name="Guruge J."/>
            <person name="Turnbaugh P.J."/>
            <person name="Mahowald M."/>
            <person name="Liep D."/>
            <person name="Gordon J."/>
        </authorList>
    </citation>
    <scope>NUCLEOTIDE SEQUENCE [LARGE SCALE GENOMIC DNA]</scope>
    <source>
        <strain evidence="1 2">ATCC 43243</strain>
    </source>
</reference>
<dbReference type="Proteomes" id="UP000003136">
    <property type="component" value="Unassembled WGS sequence"/>
</dbReference>
<dbReference type="eggNOG" id="ENOG502Z7NY">
    <property type="taxonomic scope" value="Bacteria"/>
</dbReference>